<dbReference type="Proteomes" id="UP000001514">
    <property type="component" value="Unassembled WGS sequence"/>
</dbReference>
<sequence length="174" mass="19514">MEGALSKASSFLLARRAKKEMNSIGDDFNSLSSTVETSAKLLFNRLKGRMQTPLPDLLHSYNLPRGIFPKNATHYEFDEATGKLTVMLPWICECCFRDSSILRYAATVTATLQHGKLVDVEGIKTKVLIWVKVAAISVPTDHPGDKVYFSVGMKKSRPREVYEVLKDALEVEEF</sequence>
<dbReference type="FunCoup" id="D8QWS3">
    <property type="interactions" value="1381"/>
</dbReference>
<dbReference type="Gramene" id="EFJ35687">
    <property type="protein sequence ID" value="EFJ35687"/>
    <property type="gene ID" value="SELMODRAFT_80486"/>
</dbReference>
<keyword evidence="3" id="KW-1185">Reference proteome</keyword>
<dbReference type="InterPro" id="IPR007493">
    <property type="entry name" value="DUF538"/>
</dbReference>
<evidence type="ECO:0000313" key="2">
    <source>
        <dbReference type="EMBL" id="EFJ35687.1"/>
    </source>
</evidence>
<organism evidence="3">
    <name type="scientific">Selaginella moellendorffii</name>
    <name type="common">Spikemoss</name>
    <dbReference type="NCBI Taxonomy" id="88036"/>
    <lineage>
        <taxon>Eukaryota</taxon>
        <taxon>Viridiplantae</taxon>
        <taxon>Streptophyta</taxon>
        <taxon>Embryophyta</taxon>
        <taxon>Tracheophyta</taxon>
        <taxon>Lycopodiopsida</taxon>
        <taxon>Selaginellales</taxon>
        <taxon>Selaginellaceae</taxon>
        <taxon>Selaginella</taxon>
    </lineage>
</organism>
<dbReference type="InterPro" id="IPR036758">
    <property type="entry name" value="At5g01610-like"/>
</dbReference>
<evidence type="ECO:0000313" key="1">
    <source>
        <dbReference type="EMBL" id="EFJ27515.1"/>
    </source>
</evidence>
<dbReference type="eggNOG" id="ENOG502QVEA">
    <property type="taxonomic scope" value="Eukaryota"/>
</dbReference>
<protein>
    <submittedName>
        <fullName evidence="1">Uncharacterized protein RAF9-1</fullName>
    </submittedName>
</protein>
<dbReference type="KEGG" id="smo:SELMODRAFT_80486"/>
<proteinExistence type="predicted"/>
<dbReference type="EMBL" id="GL377582">
    <property type="protein sequence ID" value="EFJ27515.1"/>
    <property type="molecule type" value="Genomic_DNA"/>
</dbReference>
<accession>D8QWS3</accession>
<dbReference type="AlphaFoldDB" id="D8QWS3"/>
<dbReference type="OMA" id="NATHYEF"/>
<dbReference type="Gene3D" id="2.30.240.10">
    <property type="entry name" value="At5g01610-like"/>
    <property type="match status" value="1"/>
</dbReference>
<dbReference type="PANTHER" id="PTHR31676">
    <property type="entry name" value="T31J12.3 PROTEIN-RELATED"/>
    <property type="match status" value="1"/>
</dbReference>
<dbReference type="HOGENOM" id="CLU_078918_0_0_1"/>
<evidence type="ECO:0000313" key="3">
    <source>
        <dbReference type="Proteomes" id="UP000001514"/>
    </source>
</evidence>
<dbReference type="SUPFAM" id="SSF141562">
    <property type="entry name" value="At5g01610-like"/>
    <property type="match status" value="1"/>
</dbReference>
<dbReference type="Gramene" id="EFJ27515">
    <property type="protein sequence ID" value="EFJ27515"/>
    <property type="gene ID" value="SELMODRAFT_172300"/>
</dbReference>
<name>D8QWS3_SELML</name>
<dbReference type="STRING" id="88036.D8QWS3"/>
<dbReference type="PANTHER" id="PTHR31676:SF109">
    <property type="entry name" value="OS05G0346400 PROTEIN"/>
    <property type="match status" value="1"/>
</dbReference>
<dbReference type="EMBL" id="GL377568">
    <property type="protein sequence ID" value="EFJ35687.1"/>
    <property type="molecule type" value="Genomic_DNA"/>
</dbReference>
<dbReference type="Pfam" id="PF04398">
    <property type="entry name" value="DUF538"/>
    <property type="match status" value="1"/>
</dbReference>
<gene>
    <name evidence="1" type="primary">RAF9-1</name>
    <name evidence="1" type="ORF">SELMODRAFT_172300</name>
    <name evidence="2" type="ORF">SELMODRAFT_80486</name>
</gene>
<dbReference type="KEGG" id="smo:SELMODRAFT_172300"/>
<dbReference type="InParanoid" id="D8QWS3"/>
<dbReference type="OrthoDB" id="2011849at2759"/>
<reference evidence="2 3" key="1">
    <citation type="journal article" date="2011" name="Science">
        <title>The Selaginella genome identifies genetic changes associated with the evolution of vascular plants.</title>
        <authorList>
            <person name="Banks J.A."/>
            <person name="Nishiyama T."/>
            <person name="Hasebe M."/>
            <person name="Bowman J.L."/>
            <person name="Gribskov M."/>
            <person name="dePamphilis C."/>
            <person name="Albert V.A."/>
            <person name="Aono N."/>
            <person name="Aoyama T."/>
            <person name="Ambrose B.A."/>
            <person name="Ashton N.W."/>
            <person name="Axtell M.J."/>
            <person name="Barker E."/>
            <person name="Barker M.S."/>
            <person name="Bennetzen J.L."/>
            <person name="Bonawitz N.D."/>
            <person name="Chapple C."/>
            <person name="Cheng C."/>
            <person name="Correa L.G."/>
            <person name="Dacre M."/>
            <person name="DeBarry J."/>
            <person name="Dreyer I."/>
            <person name="Elias M."/>
            <person name="Engstrom E.M."/>
            <person name="Estelle M."/>
            <person name="Feng L."/>
            <person name="Finet C."/>
            <person name="Floyd S.K."/>
            <person name="Frommer W.B."/>
            <person name="Fujita T."/>
            <person name="Gramzow L."/>
            <person name="Gutensohn M."/>
            <person name="Harholt J."/>
            <person name="Hattori M."/>
            <person name="Heyl A."/>
            <person name="Hirai T."/>
            <person name="Hiwatashi Y."/>
            <person name="Ishikawa M."/>
            <person name="Iwata M."/>
            <person name="Karol K.G."/>
            <person name="Koehler B."/>
            <person name="Kolukisaoglu U."/>
            <person name="Kubo M."/>
            <person name="Kurata T."/>
            <person name="Lalonde S."/>
            <person name="Li K."/>
            <person name="Li Y."/>
            <person name="Litt A."/>
            <person name="Lyons E."/>
            <person name="Manning G."/>
            <person name="Maruyama T."/>
            <person name="Michael T.P."/>
            <person name="Mikami K."/>
            <person name="Miyazaki S."/>
            <person name="Morinaga S."/>
            <person name="Murata T."/>
            <person name="Mueller-Roeber B."/>
            <person name="Nelson D.R."/>
            <person name="Obara M."/>
            <person name="Oguri Y."/>
            <person name="Olmstead R.G."/>
            <person name="Onodera N."/>
            <person name="Petersen B.L."/>
            <person name="Pils B."/>
            <person name="Prigge M."/>
            <person name="Rensing S.A."/>
            <person name="Riano-Pachon D.M."/>
            <person name="Roberts A.W."/>
            <person name="Sato Y."/>
            <person name="Scheller H.V."/>
            <person name="Schulz B."/>
            <person name="Schulz C."/>
            <person name="Shakirov E.V."/>
            <person name="Shibagaki N."/>
            <person name="Shinohara N."/>
            <person name="Shippen D.E."/>
            <person name="Soerensen I."/>
            <person name="Sotooka R."/>
            <person name="Sugimoto N."/>
            <person name="Sugita M."/>
            <person name="Sumikawa N."/>
            <person name="Tanurdzic M."/>
            <person name="Theissen G."/>
            <person name="Ulvskov P."/>
            <person name="Wakazuki S."/>
            <person name="Weng J.K."/>
            <person name="Willats W.W."/>
            <person name="Wipf D."/>
            <person name="Wolf P.G."/>
            <person name="Yang L."/>
            <person name="Zimmer A.D."/>
            <person name="Zhu Q."/>
            <person name="Mitros T."/>
            <person name="Hellsten U."/>
            <person name="Loque D."/>
            <person name="Otillar R."/>
            <person name="Salamov A."/>
            <person name="Schmutz J."/>
            <person name="Shapiro H."/>
            <person name="Lindquist E."/>
            <person name="Lucas S."/>
            <person name="Rokhsar D."/>
            <person name="Grigoriev I.V."/>
        </authorList>
    </citation>
    <scope>NUCLEOTIDE SEQUENCE [LARGE SCALE GENOMIC DNA]</scope>
</reference>